<keyword evidence="5 14" id="KW-0028">Amino-acid biosynthesis</keyword>
<accession>A0A150WRL3</accession>
<dbReference type="RefSeq" id="WP_061834729.1">
    <property type="nucleotide sequence ID" value="NZ_LUKE01000001.1"/>
</dbReference>
<organism evidence="16 17">
    <name type="scientific">Bdellovibrio bacteriovorus</name>
    <dbReference type="NCBI Taxonomy" id="959"/>
    <lineage>
        <taxon>Bacteria</taxon>
        <taxon>Pseudomonadati</taxon>
        <taxon>Bdellovibrionota</taxon>
        <taxon>Bdellovibrionia</taxon>
        <taxon>Bdellovibrionales</taxon>
        <taxon>Pseudobdellovibrionaceae</taxon>
        <taxon>Bdellovibrio</taxon>
    </lineage>
</organism>
<keyword evidence="9 12" id="KW-0067">ATP-binding</keyword>
<evidence type="ECO:0000256" key="11">
    <source>
        <dbReference type="ARBA" id="ARBA00047872"/>
    </source>
</evidence>
<dbReference type="UniPathway" id="UPA00050">
    <property type="reaction ID" value="UER00461"/>
</dbReference>
<evidence type="ECO:0000256" key="1">
    <source>
        <dbReference type="ARBA" id="ARBA00004766"/>
    </source>
</evidence>
<dbReference type="InterPro" id="IPR001341">
    <property type="entry name" value="Asp_kinase"/>
</dbReference>
<dbReference type="Proteomes" id="UP000075320">
    <property type="component" value="Unassembled WGS sequence"/>
</dbReference>
<evidence type="ECO:0000256" key="6">
    <source>
        <dbReference type="ARBA" id="ARBA00022679"/>
    </source>
</evidence>
<keyword evidence="17" id="KW-1185">Reference proteome</keyword>
<dbReference type="Pfam" id="PF00696">
    <property type="entry name" value="AA_kinase"/>
    <property type="match status" value="1"/>
</dbReference>
<dbReference type="GO" id="GO:0009089">
    <property type="term" value="P:lysine biosynthetic process via diaminopimelate"/>
    <property type="evidence" value="ECO:0007669"/>
    <property type="project" value="UniProtKB-UniPathway"/>
</dbReference>
<dbReference type="PIRSF" id="PIRSF000726">
    <property type="entry name" value="Asp_kin"/>
    <property type="match status" value="1"/>
</dbReference>
<dbReference type="FunFam" id="3.40.1160.10:FF:000002">
    <property type="entry name" value="Aspartokinase"/>
    <property type="match status" value="1"/>
</dbReference>
<evidence type="ECO:0000259" key="15">
    <source>
        <dbReference type="Pfam" id="PF00696"/>
    </source>
</evidence>
<comment type="pathway">
    <text evidence="1 14">Amino-acid biosynthesis; L-lysine biosynthesis via DAP pathway; (S)-tetrahydrodipicolinate from L-aspartate: step 1/4.</text>
</comment>
<evidence type="ECO:0000256" key="8">
    <source>
        <dbReference type="ARBA" id="ARBA00022777"/>
    </source>
</evidence>
<evidence type="ECO:0000256" key="13">
    <source>
        <dbReference type="RuleBase" id="RU003448"/>
    </source>
</evidence>
<dbReference type="EC" id="2.7.2.4" evidence="13"/>
<name>A0A150WRL3_BDEBC</name>
<comment type="similarity">
    <text evidence="4 13">Belongs to the aspartokinase family.</text>
</comment>
<feature type="binding site" evidence="12">
    <location>
        <begin position="210"/>
        <end position="211"/>
    </location>
    <ligand>
        <name>ATP</name>
        <dbReference type="ChEBI" id="CHEBI:30616"/>
    </ligand>
</feature>
<dbReference type="AlphaFoldDB" id="A0A150WRL3"/>
<evidence type="ECO:0000256" key="5">
    <source>
        <dbReference type="ARBA" id="ARBA00022605"/>
    </source>
</evidence>
<evidence type="ECO:0000256" key="9">
    <source>
        <dbReference type="ARBA" id="ARBA00022840"/>
    </source>
</evidence>
<dbReference type="CDD" id="cd04261">
    <property type="entry name" value="AAK_AKii-LysC-BS"/>
    <property type="match status" value="1"/>
</dbReference>
<dbReference type="NCBIfam" id="TIGR00657">
    <property type="entry name" value="asp_kinases"/>
    <property type="match status" value="1"/>
</dbReference>
<reference evidence="16 17" key="1">
    <citation type="submission" date="2016-03" db="EMBL/GenBank/DDBJ databases">
        <authorList>
            <person name="Ploux O."/>
        </authorList>
    </citation>
    <scope>NUCLEOTIDE SEQUENCE [LARGE SCALE GENOMIC DNA]</scope>
    <source>
        <strain evidence="16 17">R0</strain>
    </source>
</reference>
<keyword evidence="6 13" id="KW-0808">Transferase</keyword>
<evidence type="ECO:0000256" key="2">
    <source>
        <dbReference type="ARBA" id="ARBA00004986"/>
    </source>
</evidence>
<dbReference type="PANTHER" id="PTHR21499">
    <property type="entry name" value="ASPARTATE KINASE"/>
    <property type="match status" value="1"/>
</dbReference>
<dbReference type="PANTHER" id="PTHR21499:SF3">
    <property type="entry name" value="ASPARTOKINASE"/>
    <property type="match status" value="1"/>
</dbReference>
<dbReference type="InterPro" id="IPR001048">
    <property type="entry name" value="Asp/Glu/Uridylate_kinase"/>
</dbReference>
<evidence type="ECO:0000313" key="17">
    <source>
        <dbReference type="Proteomes" id="UP000075320"/>
    </source>
</evidence>
<comment type="caution">
    <text evidence="16">The sequence shown here is derived from an EMBL/GenBank/DDBJ whole genome shotgun (WGS) entry which is preliminary data.</text>
</comment>
<feature type="binding site" evidence="12">
    <location>
        <position position="74"/>
    </location>
    <ligand>
        <name>substrate</name>
    </ligand>
</feature>
<keyword evidence="8 13" id="KW-0418">Kinase</keyword>
<proteinExistence type="inferred from homology"/>
<dbReference type="SUPFAM" id="SSF53633">
    <property type="entry name" value="Carbamate kinase-like"/>
    <property type="match status" value="1"/>
</dbReference>
<dbReference type="UniPathway" id="UPA00034">
    <property type="reaction ID" value="UER00015"/>
</dbReference>
<dbReference type="GO" id="GO:0009088">
    <property type="term" value="P:threonine biosynthetic process"/>
    <property type="evidence" value="ECO:0007669"/>
    <property type="project" value="UniProtKB-UniPathway"/>
</dbReference>
<dbReference type="Gene3D" id="3.40.1160.10">
    <property type="entry name" value="Acetylglutamate kinase-like"/>
    <property type="match status" value="1"/>
</dbReference>
<gene>
    <name evidence="16" type="ORF">AZI86_09075</name>
</gene>
<evidence type="ECO:0000256" key="4">
    <source>
        <dbReference type="ARBA" id="ARBA00010122"/>
    </source>
</evidence>
<evidence type="ECO:0000256" key="7">
    <source>
        <dbReference type="ARBA" id="ARBA00022741"/>
    </source>
</evidence>
<comment type="catalytic activity">
    <reaction evidence="11 13">
        <text>L-aspartate + ATP = 4-phospho-L-aspartate + ADP</text>
        <dbReference type="Rhea" id="RHEA:23776"/>
        <dbReference type="ChEBI" id="CHEBI:29991"/>
        <dbReference type="ChEBI" id="CHEBI:30616"/>
        <dbReference type="ChEBI" id="CHEBI:57535"/>
        <dbReference type="ChEBI" id="CHEBI:456216"/>
        <dbReference type="EC" id="2.7.2.4"/>
    </reaction>
</comment>
<dbReference type="GO" id="GO:0009090">
    <property type="term" value="P:homoserine biosynthetic process"/>
    <property type="evidence" value="ECO:0007669"/>
    <property type="project" value="TreeGrafter"/>
</dbReference>
<feature type="domain" description="Aspartate/glutamate/uridylate kinase" evidence="15">
    <location>
        <begin position="4"/>
        <end position="229"/>
    </location>
</feature>
<dbReference type="UniPathway" id="UPA00051">
    <property type="reaction ID" value="UER00462"/>
</dbReference>
<protein>
    <recommendedName>
        <fullName evidence="13">Aspartokinase</fullName>
        <ecNumber evidence="13">2.7.2.4</ecNumber>
    </recommendedName>
</protein>
<comment type="pathway">
    <text evidence="3 14">Amino-acid biosynthesis; L-threonine biosynthesis; L-threonine from L-aspartate: step 1/5.</text>
</comment>
<dbReference type="GO" id="GO:0005829">
    <property type="term" value="C:cytosol"/>
    <property type="evidence" value="ECO:0007669"/>
    <property type="project" value="TreeGrafter"/>
</dbReference>
<dbReference type="OrthoDB" id="5288507at2"/>
<evidence type="ECO:0000313" key="16">
    <source>
        <dbReference type="EMBL" id="KYG67153.1"/>
    </source>
</evidence>
<dbReference type="InterPro" id="IPR005260">
    <property type="entry name" value="Asp_kin_monofn"/>
</dbReference>
<feature type="binding site" evidence="12">
    <location>
        <position position="47"/>
    </location>
    <ligand>
        <name>substrate</name>
    </ligand>
</feature>
<sequence>MKPLIVQKYGGATLADPDKIKSVAARVCHQAQENSLLVVVSAMGKTTNSLIDLANQVSQRPHRREMDMLLTVGERISMSLMSMALNDLGCSAISFTGSQAGIFTDDSHVNAFIKDVKPIRIAEALQKDKVVILAGFQGVSPQTKEITTLGRGGSDTSAVAMAAAFNAERCEILKDVPAVFTADPNIVKTAKPLKELNYDQLMEMTFWGAKVLHYRSVELAKIRNVTLYIGPASNKTSDGTLVKKGLNMFESSKALSLNSHELVLSVHCHEKNPAKALRDLQHLFNEKQIAFPQMLQCSSENGTTEILLTGPQEIMIAMKRELKGNKNFVVQDNEYSTVTLTCTGATSPELVQQVLDVLHSRALPSEKILMSAMSMTIMTSASERKAVIESLHSLIQA</sequence>
<dbReference type="InterPro" id="IPR041740">
    <property type="entry name" value="AKii-LysC-BS"/>
</dbReference>
<dbReference type="InterPro" id="IPR036393">
    <property type="entry name" value="AceGlu_kinase-like_sf"/>
</dbReference>
<evidence type="ECO:0000256" key="12">
    <source>
        <dbReference type="PIRSR" id="PIRSR000726-1"/>
    </source>
</evidence>
<keyword evidence="10" id="KW-0457">Lysine biosynthesis</keyword>
<evidence type="ECO:0000256" key="3">
    <source>
        <dbReference type="ARBA" id="ARBA00005139"/>
    </source>
</evidence>
<keyword evidence="7 12" id="KW-0547">Nucleotide-binding</keyword>
<evidence type="ECO:0000256" key="10">
    <source>
        <dbReference type="ARBA" id="ARBA00023154"/>
    </source>
</evidence>
<dbReference type="GO" id="GO:0005524">
    <property type="term" value="F:ATP binding"/>
    <property type="evidence" value="ECO:0007669"/>
    <property type="project" value="UniProtKB-KW"/>
</dbReference>
<dbReference type="EMBL" id="LUKE01000001">
    <property type="protein sequence ID" value="KYG67153.1"/>
    <property type="molecule type" value="Genomic_DNA"/>
</dbReference>
<evidence type="ECO:0000256" key="14">
    <source>
        <dbReference type="RuleBase" id="RU004249"/>
    </source>
</evidence>
<dbReference type="GO" id="GO:0004072">
    <property type="term" value="F:aspartate kinase activity"/>
    <property type="evidence" value="ECO:0007669"/>
    <property type="project" value="UniProtKB-EC"/>
</dbReference>
<comment type="pathway">
    <text evidence="2 14">Amino-acid biosynthesis; L-methionine biosynthesis via de novo pathway; L-homoserine from L-aspartate: step 1/3.</text>
</comment>
<feature type="binding site" evidence="12">
    <location>
        <begin position="8"/>
        <end position="11"/>
    </location>
    <ligand>
        <name>ATP</name>
        <dbReference type="ChEBI" id="CHEBI:30616"/>
    </ligand>
</feature>